<keyword evidence="2" id="KW-0560">Oxidoreductase</keyword>
<feature type="domain" description="D-isomer specific 2-hydroxyacid dehydrogenase NAD-binding" evidence="4">
    <location>
        <begin position="93"/>
        <end position="250"/>
    </location>
</feature>
<dbReference type="PANTHER" id="PTHR42789:SF1">
    <property type="entry name" value="D-ISOMER SPECIFIC 2-HYDROXYACID DEHYDROGENASE FAMILY PROTEIN (AFU_ORTHOLOGUE AFUA_6G10090)"/>
    <property type="match status" value="1"/>
</dbReference>
<proteinExistence type="inferred from homology"/>
<protein>
    <submittedName>
        <fullName evidence="5">Putative D-isomer specific 2-hydroxyacid dehydrogenase</fullName>
    </submittedName>
</protein>
<dbReference type="PROSITE" id="PS00065">
    <property type="entry name" value="D_2_HYDROXYACID_DH_1"/>
    <property type="match status" value="1"/>
</dbReference>
<evidence type="ECO:0000256" key="1">
    <source>
        <dbReference type="ARBA" id="ARBA00005854"/>
    </source>
</evidence>
<comment type="similarity">
    <text evidence="1">Belongs to the D-isomer specific 2-hydroxyacid dehydrogenase family.</text>
</comment>
<name>A0A6M3XHY9_9ZZZZ</name>
<evidence type="ECO:0000313" key="5">
    <source>
        <dbReference type="EMBL" id="QJH96917.1"/>
    </source>
</evidence>
<dbReference type="InterPro" id="IPR029753">
    <property type="entry name" value="D-isomer_DH_CS"/>
</dbReference>
<dbReference type="SUPFAM" id="SSF51735">
    <property type="entry name" value="NAD(P)-binding Rossmann-fold domains"/>
    <property type="match status" value="1"/>
</dbReference>
<accession>A0A6M3XHY9</accession>
<dbReference type="PROSITE" id="PS00670">
    <property type="entry name" value="D_2_HYDROXYACID_DH_2"/>
    <property type="match status" value="1"/>
</dbReference>
<dbReference type="GO" id="GO:0051287">
    <property type="term" value="F:NAD binding"/>
    <property type="evidence" value="ECO:0007669"/>
    <property type="project" value="InterPro"/>
</dbReference>
<dbReference type="InterPro" id="IPR006140">
    <property type="entry name" value="D-isomer_DH_NAD-bd"/>
</dbReference>
<organism evidence="5">
    <name type="scientific">viral metagenome</name>
    <dbReference type="NCBI Taxonomy" id="1070528"/>
    <lineage>
        <taxon>unclassified sequences</taxon>
        <taxon>metagenomes</taxon>
        <taxon>organismal metagenomes</taxon>
    </lineage>
</organism>
<sequence>MKPKILLLDKPHPKAMEIMESVAYVEESDKYADNIFTMSPLNDYNIVYTQLTPIKINVPVFCPCTRIDHIQAPKIIYLDEHWKATEGQNITSTAEHTWSLILQLAKINRMQLRGKTLGIIGYGRLGRQVSRYADPFIKNILPFDVIDFKDIFEGSSGCWHLKNIPLKDVFKCSDIITLHVPLTKETHGMIGRKEFDMMKPGVLLVNTSRSEIVEKIALINALYSKTIGGYADDFLNEFEITGYDNVIQTPSIGGNCLEAREATDIYIAKQVVNMFEEEQQ</sequence>
<dbReference type="InterPro" id="IPR050857">
    <property type="entry name" value="D-2-hydroxyacid_DH"/>
</dbReference>
<evidence type="ECO:0000256" key="2">
    <source>
        <dbReference type="ARBA" id="ARBA00023002"/>
    </source>
</evidence>
<dbReference type="AlphaFoldDB" id="A0A6M3XHY9"/>
<keyword evidence="3" id="KW-0520">NAD</keyword>
<dbReference type="Pfam" id="PF02826">
    <property type="entry name" value="2-Hacid_dh_C"/>
    <property type="match status" value="1"/>
</dbReference>
<evidence type="ECO:0000259" key="4">
    <source>
        <dbReference type="Pfam" id="PF02826"/>
    </source>
</evidence>
<gene>
    <name evidence="5" type="ORF">TM448B00871_0006</name>
</gene>
<dbReference type="GO" id="GO:0016491">
    <property type="term" value="F:oxidoreductase activity"/>
    <property type="evidence" value="ECO:0007669"/>
    <property type="project" value="UniProtKB-KW"/>
</dbReference>
<dbReference type="PANTHER" id="PTHR42789">
    <property type="entry name" value="D-ISOMER SPECIFIC 2-HYDROXYACID DEHYDROGENASE FAMILY PROTEIN (AFU_ORTHOLOGUE AFUA_6G10090)"/>
    <property type="match status" value="1"/>
</dbReference>
<dbReference type="Gene3D" id="3.40.50.720">
    <property type="entry name" value="NAD(P)-binding Rossmann-like Domain"/>
    <property type="match status" value="2"/>
</dbReference>
<evidence type="ECO:0000256" key="3">
    <source>
        <dbReference type="ARBA" id="ARBA00023027"/>
    </source>
</evidence>
<dbReference type="InterPro" id="IPR036291">
    <property type="entry name" value="NAD(P)-bd_dom_sf"/>
</dbReference>
<dbReference type="InterPro" id="IPR029752">
    <property type="entry name" value="D-isomer_DH_CS1"/>
</dbReference>
<dbReference type="EMBL" id="MT144667">
    <property type="protein sequence ID" value="QJH96917.1"/>
    <property type="molecule type" value="Genomic_DNA"/>
</dbReference>
<reference evidence="5" key="1">
    <citation type="submission" date="2020-03" db="EMBL/GenBank/DDBJ databases">
        <title>The deep terrestrial virosphere.</title>
        <authorList>
            <person name="Holmfeldt K."/>
            <person name="Nilsson E."/>
            <person name="Simone D."/>
            <person name="Lopez-Fernandez M."/>
            <person name="Wu X."/>
            <person name="de Brujin I."/>
            <person name="Lundin D."/>
            <person name="Andersson A."/>
            <person name="Bertilsson S."/>
            <person name="Dopson M."/>
        </authorList>
    </citation>
    <scope>NUCLEOTIDE SEQUENCE</scope>
    <source>
        <strain evidence="5">TM448B00871</strain>
    </source>
</reference>